<proteinExistence type="predicted"/>
<organism evidence="2 3">
    <name type="scientific">Kribbella sancticallisti</name>
    <dbReference type="NCBI Taxonomy" id="460087"/>
    <lineage>
        <taxon>Bacteria</taxon>
        <taxon>Bacillati</taxon>
        <taxon>Actinomycetota</taxon>
        <taxon>Actinomycetes</taxon>
        <taxon>Propionibacteriales</taxon>
        <taxon>Kribbellaceae</taxon>
        <taxon>Kribbella</taxon>
    </lineage>
</organism>
<dbReference type="InterPro" id="IPR017853">
    <property type="entry name" value="GH"/>
</dbReference>
<evidence type="ECO:0000256" key="1">
    <source>
        <dbReference type="SAM" id="MobiDB-lite"/>
    </source>
</evidence>
<dbReference type="Proteomes" id="UP001500393">
    <property type="component" value="Unassembled WGS sequence"/>
</dbReference>
<sequence length="695" mass="76132">MGGTAASQVEASSSAARKGLPKTRQKGIIPPGGIKASKTGGNTIDAELRESRPRADGYRHYDSAKLIERLTAMNANTYLFGIWESPTDWDDLRTEFAPRAQAAGIDIWVDLVPPSECQTNRGAAYLEGYCSRPYKMDYIAWARAIANLSLEFPNVKAWQIDDFLVAQNSELFTPTYLGQIKATQDAINPNLGFLTTMYLGDYTDEHLDKLAPYIDGTLLPYLGGSQSTSDPRFVESQLNSLLAKLSARNLDLILLTYTDRFLDASVPPSPEYVAEVLRRAAPYAAADRIGGVVAYGAPVNYDRRPTISSNNLANTGFGRLSFAQGNWTSATAGEYAEAYQQVSVTPDAVDHKLSFTTFDQVSRTPSKAGKLIKEVLVDDIPVWRSDIVDEFGFTWVPTHLSLHSVLKGKTSAKLSLRLYIAAATGHLPIDVGFDSLKPTGFRVLNPGFEDNNPATRDWQFRQASLNIYGSIERWTDHQAKDIFDVIAAHFGGQPAPGIPTTSDLPILNIPAAGREYWPGGSGTIQNSAMYGKGRLSLFVPERTATSTSSCVWAEQRVSVTPGLPRYELSWWDSDQYVGSLGGYHYKQVSLVTSKGKKLISNMDVAHDVNMWQNGQVLWGPIDITEFVQGESEVLLLFALCELQGVGDYMIDVGFDEIESVGLNIVNGNFEQGSTGWTIVDPHPAMHAQVLTAPGL</sequence>
<gene>
    <name evidence="2" type="ORF">GCM10009789_43950</name>
</gene>
<name>A0ABN2DW67_9ACTN</name>
<keyword evidence="3" id="KW-1185">Reference proteome</keyword>
<dbReference type="SUPFAM" id="SSF51445">
    <property type="entry name" value="(Trans)glycosidases"/>
    <property type="match status" value="1"/>
</dbReference>
<feature type="region of interest" description="Disordered" evidence="1">
    <location>
        <begin position="1"/>
        <end position="42"/>
    </location>
</feature>
<evidence type="ECO:0000313" key="2">
    <source>
        <dbReference type="EMBL" id="GAA1585544.1"/>
    </source>
</evidence>
<comment type="caution">
    <text evidence="2">The sequence shown here is derived from an EMBL/GenBank/DDBJ whole genome shotgun (WGS) entry which is preliminary data.</text>
</comment>
<dbReference type="EMBL" id="BAAAOS010000030">
    <property type="protein sequence ID" value="GAA1585544.1"/>
    <property type="molecule type" value="Genomic_DNA"/>
</dbReference>
<evidence type="ECO:0000313" key="3">
    <source>
        <dbReference type="Proteomes" id="UP001500393"/>
    </source>
</evidence>
<protein>
    <submittedName>
        <fullName evidence="2">Uncharacterized protein</fullName>
    </submittedName>
</protein>
<feature type="compositionally biased region" description="Low complexity" evidence="1">
    <location>
        <begin position="1"/>
        <end position="16"/>
    </location>
</feature>
<reference evidence="2 3" key="1">
    <citation type="journal article" date="2019" name="Int. J. Syst. Evol. Microbiol.">
        <title>The Global Catalogue of Microorganisms (GCM) 10K type strain sequencing project: providing services to taxonomists for standard genome sequencing and annotation.</title>
        <authorList>
            <consortium name="The Broad Institute Genomics Platform"/>
            <consortium name="The Broad Institute Genome Sequencing Center for Infectious Disease"/>
            <person name="Wu L."/>
            <person name="Ma J."/>
        </authorList>
    </citation>
    <scope>NUCLEOTIDE SEQUENCE [LARGE SCALE GENOMIC DNA]</scope>
    <source>
        <strain evidence="2 3">JCM 14969</strain>
    </source>
</reference>
<accession>A0ABN2DW67</accession>